<evidence type="ECO:0000313" key="10">
    <source>
        <dbReference type="EMBL" id="KAJ5493897.1"/>
    </source>
</evidence>
<feature type="transmembrane region" description="Helical" evidence="8">
    <location>
        <begin position="208"/>
        <end position="230"/>
    </location>
</feature>
<dbReference type="OrthoDB" id="9971669at2759"/>
<sequence length="498" mass="55174">MSAKLTKQESTESAGDKDNQNDDFHVELAIPEENHKGDQKILLKMDLVIVPMVALIYLMSFLDRGNIGNARVAGLQTDLRLTDNQYQTAITITYVPYILAELPSNLTLRKIGPRILLPSLCVVWGIVTTLQCLIHGYSGLLACRFFLGLAEGGVFPGIVLYLSLFYRRHELQLRIAVFYASAALSGAFSGLLAAAIVQMDGIGGMSGWRWIFCLEGILSVIVGTVAFFVLPNSPSEVAGFTPEQIHRCEERLRLDVHLQSNERFSSKVVLSTLGSLHVWLHVLMLFCSGVCLFGLAYFTPSIVNGFGYSTTKTQLLTVPPFVSAFIVTLVMAYVSDRYRQRGIAAMVTWAIAIIGVCIFYKGRSIAVRYTSLFLMITGVYATAPSLISWVPNNTAAHTRRATAIAMAFISTNIGGIVSTWIFPTTQAPYYPFASKFILSLSVIAFVLASLTILLYRHLNAQKDDPEYRRKVLEPLDDLELPQQLETLGDLHPDFRYTS</sequence>
<dbReference type="Proteomes" id="UP001149954">
    <property type="component" value="Unassembled WGS sequence"/>
</dbReference>
<feature type="transmembrane region" description="Helical" evidence="8">
    <location>
        <begin position="342"/>
        <end position="361"/>
    </location>
</feature>
<evidence type="ECO:0000256" key="2">
    <source>
        <dbReference type="ARBA" id="ARBA00008335"/>
    </source>
</evidence>
<evidence type="ECO:0000256" key="5">
    <source>
        <dbReference type="ARBA" id="ARBA00022989"/>
    </source>
</evidence>
<feature type="region of interest" description="Disordered" evidence="7">
    <location>
        <begin position="1"/>
        <end position="22"/>
    </location>
</feature>
<evidence type="ECO:0000256" key="1">
    <source>
        <dbReference type="ARBA" id="ARBA00004141"/>
    </source>
</evidence>
<dbReference type="PROSITE" id="PS50850">
    <property type="entry name" value="MFS"/>
    <property type="match status" value="1"/>
</dbReference>
<dbReference type="PANTHER" id="PTHR43791">
    <property type="entry name" value="PERMEASE-RELATED"/>
    <property type="match status" value="1"/>
</dbReference>
<keyword evidence="3" id="KW-0813">Transport</keyword>
<feature type="transmembrane region" description="Helical" evidence="8">
    <location>
        <begin position="276"/>
        <end position="298"/>
    </location>
</feature>
<dbReference type="Gene3D" id="1.20.1250.20">
    <property type="entry name" value="MFS general substrate transporter like domains"/>
    <property type="match status" value="2"/>
</dbReference>
<evidence type="ECO:0000256" key="7">
    <source>
        <dbReference type="SAM" id="MobiDB-lite"/>
    </source>
</evidence>
<evidence type="ECO:0000259" key="9">
    <source>
        <dbReference type="PROSITE" id="PS50850"/>
    </source>
</evidence>
<keyword evidence="4 8" id="KW-0812">Transmembrane</keyword>
<keyword evidence="6 8" id="KW-0472">Membrane</keyword>
<protein>
    <recommendedName>
        <fullName evidence="9">Major facilitator superfamily (MFS) profile domain-containing protein</fullName>
    </recommendedName>
</protein>
<keyword evidence="11" id="KW-1185">Reference proteome</keyword>
<proteinExistence type="inferred from homology"/>
<reference evidence="10" key="2">
    <citation type="journal article" date="2023" name="IMA Fungus">
        <title>Comparative genomic study of the Penicillium genus elucidates a diverse pangenome and 15 lateral gene transfer events.</title>
        <authorList>
            <person name="Petersen C."/>
            <person name="Sorensen T."/>
            <person name="Nielsen M.R."/>
            <person name="Sondergaard T.E."/>
            <person name="Sorensen J.L."/>
            <person name="Fitzpatrick D.A."/>
            <person name="Frisvad J.C."/>
            <person name="Nielsen K.L."/>
        </authorList>
    </citation>
    <scope>NUCLEOTIDE SEQUENCE</scope>
    <source>
        <strain evidence="10">IBT 29495</strain>
    </source>
</reference>
<feature type="transmembrane region" description="Helical" evidence="8">
    <location>
        <begin position="434"/>
        <end position="455"/>
    </location>
</feature>
<feature type="transmembrane region" description="Helical" evidence="8">
    <location>
        <begin position="176"/>
        <end position="196"/>
    </location>
</feature>
<gene>
    <name evidence="10" type="ORF">N7463_009984</name>
</gene>
<feature type="transmembrane region" description="Helical" evidence="8">
    <location>
        <begin position="144"/>
        <end position="164"/>
    </location>
</feature>
<evidence type="ECO:0000256" key="4">
    <source>
        <dbReference type="ARBA" id="ARBA00022692"/>
    </source>
</evidence>
<evidence type="ECO:0000256" key="3">
    <source>
        <dbReference type="ARBA" id="ARBA00022448"/>
    </source>
</evidence>
<feature type="domain" description="Major facilitator superfamily (MFS) profile" evidence="9">
    <location>
        <begin position="49"/>
        <end position="459"/>
    </location>
</feature>
<evidence type="ECO:0000256" key="8">
    <source>
        <dbReference type="SAM" id="Phobius"/>
    </source>
</evidence>
<dbReference type="SUPFAM" id="SSF103473">
    <property type="entry name" value="MFS general substrate transporter"/>
    <property type="match status" value="1"/>
</dbReference>
<feature type="transmembrane region" description="Helical" evidence="8">
    <location>
        <begin position="318"/>
        <end position="335"/>
    </location>
</feature>
<evidence type="ECO:0000313" key="11">
    <source>
        <dbReference type="Proteomes" id="UP001149954"/>
    </source>
</evidence>
<dbReference type="InterPro" id="IPR036259">
    <property type="entry name" value="MFS_trans_sf"/>
</dbReference>
<feature type="transmembrane region" description="Helical" evidence="8">
    <location>
        <begin position="402"/>
        <end position="422"/>
    </location>
</feature>
<dbReference type="FunFam" id="1.20.1250.20:FF:000013">
    <property type="entry name" value="MFS general substrate transporter"/>
    <property type="match status" value="1"/>
</dbReference>
<dbReference type="InterPro" id="IPR011701">
    <property type="entry name" value="MFS"/>
</dbReference>
<dbReference type="InterPro" id="IPR020846">
    <property type="entry name" value="MFS_dom"/>
</dbReference>
<comment type="caution">
    <text evidence="10">The sequence shown here is derived from an EMBL/GenBank/DDBJ whole genome shotgun (WGS) entry which is preliminary data.</text>
</comment>
<dbReference type="FunFam" id="1.20.1250.20:FF:000034">
    <property type="entry name" value="MFS general substrate transporter"/>
    <property type="match status" value="1"/>
</dbReference>
<organism evidence="10 11">
    <name type="scientific">Penicillium fimorum</name>
    <dbReference type="NCBI Taxonomy" id="1882269"/>
    <lineage>
        <taxon>Eukaryota</taxon>
        <taxon>Fungi</taxon>
        <taxon>Dikarya</taxon>
        <taxon>Ascomycota</taxon>
        <taxon>Pezizomycotina</taxon>
        <taxon>Eurotiomycetes</taxon>
        <taxon>Eurotiomycetidae</taxon>
        <taxon>Eurotiales</taxon>
        <taxon>Aspergillaceae</taxon>
        <taxon>Penicillium</taxon>
    </lineage>
</organism>
<comment type="similarity">
    <text evidence="2">Belongs to the major facilitator superfamily.</text>
</comment>
<dbReference type="PANTHER" id="PTHR43791:SF85">
    <property type="entry name" value="TRANSPORTER, PUTATIVE (AFU_ORTHOLOGUE AFUA_6G00710)-RELATED"/>
    <property type="match status" value="1"/>
</dbReference>
<keyword evidence="5 8" id="KW-1133">Transmembrane helix</keyword>
<comment type="subcellular location">
    <subcellularLocation>
        <location evidence="1">Membrane</location>
        <topology evidence="1">Multi-pass membrane protein</topology>
    </subcellularLocation>
</comment>
<evidence type="ECO:0000256" key="6">
    <source>
        <dbReference type="ARBA" id="ARBA00023136"/>
    </source>
</evidence>
<reference evidence="10" key="1">
    <citation type="submission" date="2022-12" db="EMBL/GenBank/DDBJ databases">
        <authorList>
            <person name="Petersen C."/>
        </authorList>
    </citation>
    <scope>NUCLEOTIDE SEQUENCE</scope>
    <source>
        <strain evidence="10">IBT 29495</strain>
    </source>
</reference>
<accession>A0A9X0C0W1</accession>
<dbReference type="EMBL" id="JAPWDS010000006">
    <property type="protein sequence ID" value="KAJ5493897.1"/>
    <property type="molecule type" value="Genomic_DNA"/>
</dbReference>
<dbReference type="GO" id="GO:0022857">
    <property type="term" value="F:transmembrane transporter activity"/>
    <property type="evidence" value="ECO:0007669"/>
    <property type="project" value="InterPro"/>
</dbReference>
<name>A0A9X0C0W1_9EURO</name>
<dbReference type="Pfam" id="PF07690">
    <property type="entry name" value="MFS_1"/>
    <property type="match status" value="1"/>
</dbReference>
<feature type="transmembrane region" description="Helical" evidence="8">
    <location>
        <begin position="115"/>
        <end position="138"/>
    </location>
</feature>
<feature type="transmembrane region" description="Helical" evidence="8">
    <location>
        <begin position="367"/>
        <end position="390"/>
    </location>
</feature>
<dbReference type="AlphaFoldDB" id="A0A9X0C0W1"/>
<dbReference type="GO" id="GO:0016020">
    <property type="term" value="C:membrane"/>
    <property type="evidence" value="ECO:0007669"/>
    <property type="project" value="UniProtKB-SubCell"/>
</dbReference>